<dbReference type="GO" id="GO:0006694">
    <property type="term" value="P:steroid biosynthetic process"/>
    <property type="evidence" value="ECO:0007669"/>
    <property type="project" value="InterPro"/>
</dbReference>
<evidence type="ECO:0000256" key="1">
    <source>
        <dbReference type="ARBA" id="ARBA00009219"/>
    </source>
</evidence>
<dbReference type="Proteomes" id="UP001194746">
    <property type="component" value="Unassembled WGS sequence"/>
</dbReference>
<keyword evidence="2" id="KW-0560">Oxidoreductase</keyword>
<sequence length="365" mass="39739">MLQNVLISGGTGFVGAAIARALAEKYPECAITIIDLKPPGTIHVVPHGVLFVCVDITNADEVSKAIQQVQPEIVIHTAGIVPVLSERFARRLERHVWAVNVEGTRNMLEAAKRSGVKGFIYTSTCCVVTDQMDVPYANIDENWPTQSSSLIYGESKAAAESMVLEKSCETMATCSLRPSVLCGPGDYQLVPAIHACIAKGQTPFIIGNGLNLWDVTYVTNVADAHILAAENLMTTQTAAGEGFFIQNNDPITFRAFCLAIWGQFGHTPPFEVRIPQPLAYIVGLVFEFLAWIFGTTCNLSRGSVRDACSIRYASGAKARQVLGYEPQVGIKDGIRLSCEVDLNDKDYARRIGIELPAQVFSRKNN</sequence>
<dbReference type="PANTHER" id="PTHR43245:SF51">
    <property type="entry name" value="SHORT CHAIN DEHYDROGENASE_REDUCTASE FAMILY 42E, MEMBER 2"/>
    <property type="match status" value="1"/>
</dbReference>
<protein>
    <submittedName>
        <fullName evidence="4">Erg26, C-3 sterol dehydrogenase</fullName>
    </submittedName>
</protein>
<dbReference type="Pfam" id="PF01073">
    <property type="entry name" value="3Beta_HSD"/>
    <property type="match status" value="1"/>
</dbReference>
<reference evidence="4" key="2">
    <citation type="submission" date="2020-02" db="EMBL/GenBank/DDBJ databases">
        <authorList>
            <person name="Gilchrist C.L.M."/>
            <person name="Chooi Y.-H."/>
        </authorList>
    </citation>
    <scope>NUCLEOTIDE SEQUENCE</scope>
    <source>
        <strain evidence="4">MST-FP2251</strain>
    </source>
</reference>
<keyword evidence="5" id="KW-1185">Reference proteome</keyword>
<dbReference type="Gene3D" id="3.40.50.720">
    <property type="entry name" value="NAD(P)-binding Rossmann-like Domain"/>
    <property type="match status" value="1"/>
</dbReference>
<evidence type="ECO:0000313" key="4">
    <source>
        <dbReference type="EMBL" id="KAF9893615.1"/>
    </source>
</evidence>
<dbReference type="InterPro" id="IPR002225">
    <property type="entry name" value="3Beta_OHSteriod_DH/Estase"/>
</dbReference>
<evidence type="ECO:0000313" key="5">
    <source>
        <dbReference type="Proteomes" id="UP001194746"/>
    </source>
</evidence>
<dbReference type="EMBL" id="VCAU01000007">
    <property type="protein sequence ID" value="KAF9893615.1"/>
    <property type="molecule type" value="Genomic_DNA"/>
</dbReference>
<dbReference type="PANTHER" id="PTHR43245">
    <property type="entry name" value="BIFUNCTIONAL POLYMYXIN RESISTANCE PROTEIN ARNA"/>
    <property type="match status" value="1"/>
</dbReference>
<dbReference type="SUPFAM" id="SSF51735">
    <property type="entry name" value="NAD(P)-binding Rossmann-fold domains"/>
    <property type="match status" value="1"/>
</dbReference>
<comment type="similarity">
    <text evidence="1">Belongs to the 3-beta-HSD family.</text>
</comment>
<organism evidence="4 5">
    <name type="scientific">Aspergillus nanangensis</name>
    <dbReference type="NCBI Taxonomy" id="2582783"/>
    <lineage>
        <taxon>Eukaryota</taxon>
        <taxon>Fungi</taxon>
        <taxon>Dikarya</taxon>
        <taxon>Ascomycota</taxon>
        <taxon>Pezizomycotina</taxon>
        <taxon>Eurotiomycetes</taxon>
        <taxon>Eurotiomycetidae</taxon>
        <taxon>Eurotiales</taxon>
        <taxon>Aspergillaceae</taxon>
        <taxon>Aspergillus</taxon>
        <taxon>Aspergillus subgen. Circumdati</taxon>
    </lineage>
</organism>
<dbReference type="GO" id="GO:0016616">
    <property type="term" value="F:oxidoreductase activity, acting on the CH-OH group of donors, NAD or NADP as acceptor"/>
    <property type="evidence" value="ECO:0007669"/>
    <property type="project" value="InterPro"/>
</dbReference>
<dbReference type="InterPro" id="IPR050177">
    <property type="entry name" value="Lipid_A_modif_metabolic_enz"/>
</dbReference>
<accession>A0AAD4CVS1</accession>
<gene>
    <name evidence="4" type="primary">ERG26_2</name>
    <name evidence="4" type="ORF">FE257_010927</name>
</gene>
<feature type="domain" description="Ketoreductase" evidence="3">
    <location>
        <begin position="3"/>
        <end position="187"/>
    </location>
</feature>
<dbReference type="InterPro" id="IPR036291">
    <property type="entry name" value="NAD(P)-bd_dom_sf"/>
</dbReference>
<name>A0AAD4CVS1_ASPNN</name>
<reference evidence="4" key="1">
    <citation type="journal article" date="2019" name="Beilstein J. Org. Chem.">
        <title>Nanangenines: drimane sesquiterpenoids as the dominant metabolite cohort of a novel Australian fungus, Aspergillus nanangensis.</title>
        <authorList>
            <person name="Lacey H.J."/>
            <person name="Gilchrist C.L.M."/>
            <person name="Crombie A."/>
            <person name="Kalaitzis J.A."/>
            <person name="Vuong D."/>
            <person name="Rutledge P.J."/>
            <person name="Turner P."/>
            <person name="Pitt J.I."/>
            <person name="Lacey E."/>
            <person name="Chooi Y.H."/>
            <person name="Piggott A.M."/>
        </authorList>
    </citation>
    <scope>NUCLEOTIDE SEQUENCE</scope>
    <source>
        <strain evidence="4">MST-FP2251</strain>
    </source>
</reference>
<dbReference type="AlphaFoldDB" id="A0AAD4CVS1"/>
<evidence type="ECO:0000256" key="2">
    <source>
        <dbReference type="ARBA" id="ARBA00023002"/>
    </source>
</evidence>
<proteinExistence type="inferred from homology"/>
<evidence type="ECO:0000259" key="3">
    <source>
        <dbReference type="SMART" id="SM00822"/>
    </source>
</evidence>
<dbReference type="InterPro" id="IPR057326">
    <property type="entry name" value="KR_dom"/>
</dbReference>
<comment type="caution">
    <text evidence="4">The sequence shown here is derived from an EMBL/GenBank/DDBJ whole genome shotgun (WGS) entry which is preliminary data.</text>
</comment>
<dbReference type="SMART" id="SM00822">
    <property type="entry name" value="PKS_KR"/>
    <property type="match status" value="1"/>
</dbReference>